<dbReference type="AlphaFoldDB" id="A0A2R4MCP2"/>
<evidence type="ECO:0000313" key="2">
    <source>
        <dbReference type="EMBL" id="AVX03656.1"/>
    </source>
</evidence>
<dbReference type="STRING" id="1122213.GCA_000423365_01671"/>
<proteinExistence type="predicted"/>
<gene>
    <name evidence="2" type="ORF">MXMO3_01125</name>
</gene>
<organism evidence="2 3">
    <name type="scientific">Maritalea myrionectae</name>
    <dbReference type="NCBI Taxonomy" id="454601"/>
    <lineage>
        <taxon>Bacteria</taxon>
        <taxon>Pseudomonadati</taxon>
        <taxon>Pseudomonadota</taxon>
        <taxon>Alphaproteobacteria</taxon>
        <taxon>Hyphomicrobiales</taxon>
        <taxon>Devosiaceae</taxon>
        <taxon>Maritalea</taxon>
    </lineage>
</organism>
<dbReference type="KEGG" id="mmyr:MXMO3_01125"/>
<accession>A0A2R4MCP2</accession>
<sequence length="144" mass="15747">MAMSQHKGPSILATRLSSIMMNRVQDNSVLLFVCLATGAVAYLALVAAAWLALEQATNAIYASLIVAAGMMVLTMIIWAIKSYRDKRAQAQQTLTQHQLLTTLTHSTVDRALEKNSLLAPAIALIGWSLLSKEQEKPDTKQIPR</sequence>
<keyword evidence="1" id="KW-0812">Transmembrane</keyword>
<evidence type="ECO:0000256" key="1">
    <source>
        <dbReference type="SAM" id="Phobius"/>
    </source>
</evidence>
<keyword evidence="3" id="KW-1185">Reference proteome</keyword>
<reference evidence="2 3" key="1">
    <citation type="submission" date="2017-05" db="EMBL/GenBank/DDBJ databases">
        <title>Genome Analysis of Maritalea myrionectae HL2708#5.</title>
        <authorList>
            <consortium name="Cotde Inc.-PKNU"/>
            <person name="Jang D."/>
            <person name="Oh H.-M."/>
        </authorList>
    </citation>
    <scope>NUCLEOTIDE SEQUENCE [LARGE SCALE GENOMIC DNA]</scope>
    <source>
        <strain evidence="2 3">HL2708#5</strain>
    </source>
</reference>
<dbReference type="EMBL" id="CP021330">
    <property type="protein sequence ID" value="AVX03656.1"/>
    <property type="molecule type" value="Genomic_DNA"/>
</dbReference>
<feature type="transmembrane region" description="Helical" evidence="1">
    <location>
        <begin position="59"/>
        <end position="80"/>
    </location>
</feature>
<protein>
    <submittedName>
        <fullName evidence="2">Uncharacterized protein</fullName>
    </submittedName>
</protein>
<keyword evidence="1" id="KW-0472">Membrane</keyword>
<keyword evidence="1" id="KW-1133">Transmembrane helix</keyword>
<dbReference type="Proteomes" id="UP000258927">
    <property type="component" value="Chromosome"/>
</dbReference>
<name>A0A2R4MCP2_9HYPH</name>
<feature type="transmembrane region" description="Helical" evidence="1">
    <location>
        <begin position="29"/>
        <end position="53"/>
    </location>
</feature>
<evidence type="ECO:0000313" key="3">
    <source>
        <dbReference type="Proteomes" id="UP000258927"/>
    </source>
</evidence>